<dbReference type="VEuPathDB" id="FungiDB:AMAG_19781"/>
<dbReference type="Proteomes" id="UP000054350">
    <property type="component" value="Unassembled WGS sequence"/>
</dbReference>
<sequence length="142" mass="14778">MSAVARAFASRARALLVHWSQRPASTSAATRRDATESAASVIAPDAGEFELQHRAPSSPAPAAWNDWISWMPLAAPMAGAPGVAPASVRVSEVPTNRAAVLGAAVDAARPATTRARSATRESTARRRRVGEVAVGTGTVRVR</sequence>
<organism evidence="1 2">
    <name type="scientific">Allomyces macrogynus (strain ATCC 38327)</name>
    <name type="common">Allomyces javanicus var. macrogynus</name>
    <dbReference type="NCBI Taxonomy" id="578462"/>
    <lineage>
        <taxon>Eukaryota</taxon>
        <taxon>Fungi</taxon>
        <taxon>Fungi incertae sedis</taxon>
        <taxon>Blastocladiomycota</taxon>
        <taxon>Blastocladiomycetes</taxon>
        <taxon>Blastocladiales</taxon>
        <taxon>Blastocladiaceae</taxon>
        <taxon>Allomyces</taxon>
    </lineage>
</organism>
<accession>A0A0L0T0C3</accession>
<evidence type="ECO:0000313" key="2">
    <source>
        <dbReference type="Proteomes" id="UP000054350"/>
    </source>
</evidence>
<keyword evidence="2" id="KW-1185">Reference proteome</keyword>
<name>A0A0L0T0C3_ALLM3</name>
<evidence type="ECO:0000313" key="1">
    <source>
        <dbReference type="EMBL" id="KNE68221.1"/>
    </source>
</evidence>
<reference evidence="1 2" key="1">
    <citation type="submission" date="2009-11" db="EMBL/GenBank/DDBJ databases">
        <title>Annotation of Allomyces macrogynus ATCC 38327.</title>
        <authorList>
            <consortium name="The Broad Institute Genome Sequencing Platform"/>
            <person name="Russ C."/>
            <person name="Cuomo C."/>
            <person name="Burger G."/>
            <person name="Gray M.W."/>
            <person name="Holland P.W.H."/>
            <person name="King N."/>
            <person name="Lang F.B.F."/>
            <person name="Roger A.J."/>
            <person name="Ruiz-Trillo I."/>
            <person name="Young S.K."/>
            <person name="Zeng Q."/>
            <person name="Gargeya S."/>
            <person name="Fitzgerald M."/>
            <person name="Haas B."/>
            <person name="Abouelleil A."/>
            <person name="Alvarado L."/>
            <person name="Arachchi H.M."/>
            <person name="Berlin A."/>
            <person name="Chapman S.B."/>
            <person name="Gearin G."/>
            <person name="Goldberg J."/>
            <person name="Griggs A."/>
            <person name="Gujja S."/>
            <person name="Hansen M."/>
            <person name="Heiman D."/>
            <person name="Howarth C."/>
            <person name="Larimer J."/>
            <person name="Lui A."/>
            <person name="MacDonald P.J.P."/>
            <person name="McCowen C."/>
            <person name="Montmayeur A."/>
            <person name="Murphy C."/>
            <person name="Neiman D."/>
            <person name="Pearson M."/>
            <person name="Priest M."/>
            <person name="Roberts A."/>
            <person name="Saif S."/>
            <person name="Shea T."/>
            <person name="Sisk P."/>
            <person name="Stolte C."/>
            <person name="Sykes S."/>
            <person name="Wortman J."/>
            <person name="Nusbaum C."/>
            <person name="Birren B."/>
        </authorList>
    </citation>
    <scope>NUCLEOTIDE SEQUENCE [LARGE SCALE GENOMIC DNA]</scope>
    <source>
        <strain evidence="1 2">ATCC 38327</strain>
    </source>
</reference>
<reference evidence="2" key="2">
    <citation type="submission" date="2009-11" db="EMBL/GenBank/DDBJ databases">
        <title>The Genome Sequence of Allomyces macrogynus strain ATCC 38327.</title>
        <authorList>
            <consortium name="The Broad Institute Genome Sequencing Platform"/>
            <person name="Russ C."/>
            <person name="Cuomo C."/>
            <person name="Shea T."/>
            <person name="Young S.K."/>
            <person name="Zeng Q."/>
            <person name="Koehrsen M."/>
            <person name="Haas B."/>
            <person name="Borodovsky M."/>
            <person name="Guigo R."/>
            <person name="Alvarado L."/>
            <person name="Berlin A."/>
            <person name="Borenstein D."/>
            <person name="Chen Z."/>
            <person name="Engels R."/>
            <person name="Freedman E."/>
            <person name="Gellesch M."/>
            <person name="Goldberg J."/>
            <person name="Griggs A."/>
            <person name="Gujja S."/>
            <person name="Heiman D."/>
            <person name="Hepburn T."/>
            <person name="Howarth C."/>
            <person name="Jen D."/>
            <person name="Larson L."/>
            <person name="Lewis B."/>
            <person name="Mehta T."/>
            <person name="Park D."/>
            <person name="Pearson M."/>
            <person name="Roberts A."/>
            <person name="Saif S."/>
            <person name="Shenoy N."/>
            <person name="Sisk P."/>
            <person name="Stolte C."/>
            <person name="Sykes S."/>
            <person name="Walk T."/>
            <person name="White J."/>
            <person name="Yandava C."/>
            <person name="Burger G."/>
            <person name="Gray M.W."/>
            <person name="Holland P.W.H."/>
            <person name="King N."/>
            <person name="Lang F.B.F."/>
            <person name="Roger A.J."/>
            <person name="Ruiz-Trillo I."/>
            <person name="Lander E."/>
            <person name="Nusbaum C."/>
        </authorList>
    </citation>
    <scope>NUCLEOTIDE SEQUENCE [LARGE SCALE GENOMIC DNA]</scope>
    <source>
        <strain evidence="2">ATCC 38327</strain>
    </source>
</reference>
<dbReference type="EMBL" id="GG745356">
    <property type="protein sequence ID" value="KNE68221.1"/>
    <property type="molecule type" value="Genomic_DNA"/>
</dbReference>
<protein>
    <submittedName>
        <fullName evidence="1">Uncharacterized protein</fullName>
    </submittedName>
</protein>
<gene>
    <name evidence="1" type="ORF">AMAG_19781</name>
</gene>
<dbReference type="AlphaFoldDB" id="A0A0L0T0C3"/>
<proteinExistence type="predicted"/>